<evidence type="ECO:0000256" key="3">
    <source>
        <dbReference type="ARBA" id="ARBA00022723"/>
    </source>
</evidence>
<comment type="cofactor">
    <cofactor evidence="7">
        <name>Zn(2+)</name>
        <dbReference type="ChEBI" id="CHEBI:29105"/>
    </cofactor>
    <text evidence="7">Binds 1 zinc ion per subunit.</text>
</comment>
<dbReference type="EC" id="3.4.24.-" evidence="7"/>
<evidence type="ECO:0000256" key="6">
    <source>
        <dbReference type="ARBA" id="ARBA00023049"/>
    </source>
</evidence>
<dbReference type="Gene3D" id="2.30.34.10">
    <property type="entry name" value="Leishmanolysin domain 4"/>
    <property type="match status" value="1"/>
</dbReference>
<gene>
    <name evidence="9" type="ORF">TraAM80_05793</name>
</gene>
<proteinExistence type="inferred from homology"/>
<name>A0A3R7LU85_TRYRA</name>
<dbReference type="GO" id="GO:0006508">
    <property type="term" value="P:proteolysis"/>
    <property type="evidence" value="ECO:0007669"/>
    <property type="project" value="UniProtKB-KW"/>
</dbReference>
<dbReference type="GO" id="GO:0007155">
    <property type="term" value="P:cell adhesion"/>
    <property type="evidence" value="ECO:0007669"/>
    <property type="project" value="InterPro"/>
</dbReference>
<evidence type="ECO:0000256" key="5">
    <source>
        <dbReference type="ARBA" id="ARBA00022833"/>
    </source>
</evidence>
<comment type="caution">
    <text evidence="9">The sequence shown here is derived from an EMBL/GenBank/DDBJ whole genome shotgun (WGS) entry which is preliminary data.</text>
</comment>
<sequence>THSQPIALQFQYFDDTTLGSTMLMDYCPYVKRREASGCTNGDTKYVPGSFIGPGSRCVNGEGLEFDNQEIGDVCVNTQCSGGRLRVQFLGDDTWHDCNEGETVAPSGGKWSGGSIRCPKYADVCTAFPNTRDLPIPVVAPPLVEDPNHADTNDESGGTNRDPGASPSTYQSRNTNPERNPTSMRRDPGASPSTYQSRNTNPERNPTSMRRDAGASPS</sequence>
<dbReference type="OMA" id="NHADTND"/>
<feature type="compositionally biased region" description="Basic and acidic residues" evidence="8">
    <location>
        <begin position="208"/>
        <end position="217"/>
    </location>
</feature>
<evidence type="ECO:0000313" key="10">
    <source>
        <dbReference type="Proteomes" id="UP000283634"/>
    </source>
</evidence>
<dbReference type="VEuPathDB" id="TriTrypDB:TRSC58_07184"/>
<organism evidence="9 10">
    <name type="scientific">Trypanosoma rangeli</name>
    <dbReference type="NCBI Taxonomy" id="5698"/>
    <lineage>
        <taxon>Eukaryota</taxon>
        <taxon>Discoba</taxon>
        <taxon>Euglenozoa</taxon>
        <taxon>Kinetoplastea</taxon>
        <taxon>Metakinetoplastina</taxon>
        <taxon>Trypanosomatida</taxon>
        <taxon>Trypanosomatidae</taxon>
        <taxon>Trypanosoma</taxon>
        <taxon>Herpetosoma</taxon>
    </lineage>
</organism>
<evidence type="ECO:0000256" key="2">
    <source>
        <dbReference type="ARBA" id="ARBA00022670"/>
    </source>
</evidence>
<dbReference type="RefSeq" id="XP_029237508.1">
    <property type="nucleotide sequence ID" value="XM_029382660.1"/>
</dbReference>
<feature type="compositionally biased region" description="Polar residues" evidence="8">
    <location>
        <begin position="190"/>
        <end position="207"/>
    </location>
</feature>
<evidence type="ECO:0000256" key="1">
    <source>
        <dbReference type="ARBA" id="ARBA00005860"/>
    </source>
</evidence>
<feature type="non-terminal residue" evidence="9">
    <location>
        <position position="217"/>
    </location>
</feature>
<dbReference type="GO" id="GO:0046872">
    <property type="term" value="F:metal ion binding"/>
    <property type="evidence" value="ECO:0007669"/>
    <property type="project" value="UniProtKB-KW"/>
</dbReference>
<evidence type="ECO:0000256" key="7">
    <source>
        <dbReference type="RuleBase" id="RU366077"/>
    </source>
</evidence>
<feature type="non-terminal residue" evidence="9">
    <location>
        <position position="1"/>
    </location>
</feature>
<evidence type="ECO:0000313" key="9">
    <source>
        <dbReference type="EMBL" id="RNF03445.1"/>
    </source>
</evidence>
<dbReference type="Gene3D" id="2.10.55.10">
    <property type="entry name" value="Leishmanolysin domain 3"/>
    <property type="match status" value="1"/>
</dbReference>
<dbReference type="InterPro" id="IPR001577">
    <property type="entry name" value="Peptidase_M8"/>
</dbReference>
<evidence type="ECO:0000256" key="8">
    <source>
        <dbReference type="SAM" id="MobiDB-lite"/>
    </source>
</evidence>
<keyword evidence="4 7" id="KW-0378">Hydrolase</keyword>
<feature type="compositionally biased region" description="Polar residues" evidence="8">
    <location>
        <begin position="165"/>
        <end position="182"/>
    </location>
</feature>
<dbReference type="EMBL" id="MKGL01000195">
    <property type="protein sequence ID" value="RNF03445.1"/>
    <property type="molecule type" value="Genomic_DNA"/>
</dbReference>
<dbReference type="Pfam" id="PF01457">
    <property type="entry name" value="Peptidase_M8"/>
    <property type="match status" value="1"/>
</dbReference>
<dbReference type="GO" id="GO:0004222">
    <property type="term" value="F:metalloendopeptidase activity"/>
    <property type="evidence" value="ECO:0007669"/>
    <property type="project" value="UniProtKB-UniRule"/>
</dbReference>
<comment type="similarity">
    <text evidence="1 7">Belongs to the peptidase M8 family.</text>
</comment>
<keyword evidence="5 7" id="KW-0862">Zinc</keyword>
<protein>
    <recommendedName>
        <fullName evidence="7">Leishmanolysin-like peptidase</fullName>
        <ecNumber evidence="7">3.4.24.-</ecNumber>
    </recommendedName>
</protein>
<keyword evidence="3 7" id="KW-0479">Metal-binding</keyword>
<dbReference type="AlphaFoldDB" id="A0A3R7LU85"/>
<evidence type="ECO:0000256" key="4">
    <source>
        <dbReference type="ARBA" id="ARBA00022801"/>
    </source>
</evidence>
<keyword evidence="10" id="KW-1185">Reference proteome</keyword>
<feature type="region of interest" description="Disordered" evidence="8">
    <location>
        <begin position="137"/>
        <end position="217"/>
    </location>
</feature>
<accession>A0A3R7LU85</accession>
<dbReference type="OrthoDB" id="247321at2759"/>
<dbReference type="Proteomes" id="UP000283634">
    <property type="component" value="Unassembled WGS sequence"/>
</dbReference>
<reference evidence="9 10" key="1">
    <citation type="journal article" date="2018" name="BMC Genomics">
        <title>Genomic comparison of Trypanosoma conorhini and Trypanosoma rangeli to Trypanosoma cruzi strains of high and low virulence.</title>
        <authorList>
            <person name="Bradwell K.R."/>
            <person name="Koparde V.N."/>
            <person name="Matveyev A.V."/>
            <person name="Serrano M.G."/>
            <person name="Alves J.M."/>
            <person name="Parikh H."/>
            <person name="Huang B."/>
            <person name="Lee V."/>
            <person name="Espinosa-Alvarez O."/>
            <person name="Ortiz P.A."/>
            <person name="Costa-Martins A.G."/>
            <person name="Teixeira M.M."/>
            <person name="Buck G.A."/>
        </authorList>
    </citation>
    <scope>NUCLEOTIDE SEQUENCE [LARGE SCALE GENOMIC DNA]</scope>
    <source>
        <strain evidence="9 10">AM80</strain>
    </source>
</reference>
<dbReference type="GO" id="GO:0016020">
    <property type="term" value="C:membrane"/>
    <property type="evidence" value="ECO:0007669"/>
    <property type="project" value="InterPro"/>
</dbReference>
<keyword evidence="6 7" id="KW-0482">Metalloprotease</keyword>
<keyword evidence="2 7" id="KW-0645">Protease</keyword>
<dbReference type="GeneID" id="40329726"/>
<dbReference type="SUPFAM" id="SSF55486">
    <property type="entry name" value="Metalloproteases ('zincins'), catalytic domain"/>
    <property type="match status" value="1"/>
</dbReference>